<evidence type="ECO:0000256" key="3">
    <source>
        <dbReference type="ARBA" id="ARBA00023163"/>
    </source>
</evidence>
<dbReference type="InterPro" id="IPR000485">
    <property type="entry name" value="AsnC-type_HTH_dom"/>
</dbReference>
<dbReference type="EMBL" id="AOMA01000125">
    <property type="protein sequence ID" value="EMA35356.1"/>
    <property type="molecule type" value="Genomic_DNA"/>
</dbReference>
<keyword evidence="2" id="KW-0238">DNA-binding</keyword>
<evidence type="ECO:0000256" key="4">
    <source>
        <dbReference type="SAM" id="MobiDB-lite"/>
    </source>
</evidence>
<keyword evidence="3" id="KW-0804">Transcription</keyword>
<evidence type="ECO:0000256" key="2">
    <source>
        <dbReference type="ARBA" id="ARBA00023125"/>
    </source>
</evidence>
<dbReference type="SUPFAM" id="SSF46785">
    <property type="entry name" value="Winged helix' DNA-binding domain"/>
    <property type="match status" value="1"/>
</dbReference>
<dbReference type="AlphaFoldDB" id="M0LPD3"/>
<dbReference type="PANTHER" id="PTHR30154">
    <property type="entry name" value="LEUCINE-RESPONSIVE REGULATORY PROTEIN"/>
    <property type="match status" value="1"/>
</dbReference>
<dbReference type="SMART" id="SM00344">
    <property type="entry name" value="HTH_ASNC"/>
    <property type="match status" value="1"/>
</dbReference>
<dbReference type="InterPro" id="IPR056526">
    <property type="entry name" value="TRASH_HVO_1752"/>
</dbReference>
<dbReference type="eggNOG" id="arCOG01585">
    <property type="taxonomic scope" value="Archaea"/>
</dbReference>
<gene>
    <name evidence="6" type="ORF">C446_12869</name>
</gene>
<accession>M0LPD3</accession>
<feature type="domain" description="HTH asnC-type" evidence="5">
    <location>
        <begin position="53"/>
        <end position="115"/>
    </location>
</feature>
<dbReference type="PROSITE" id="PS00519">
    <property type="entry name" value="HTH_ASNC_1"/>
    <property type="match status" value="1"/>
</dbReference>
<dbReference type="PANTHER" id="PTHR30154:SF34">
    <property type="entry name" value="TRANSCRIPTIONAL REGULATOR AZLB"/>
    <property type="match status" value="1"/>
</dbReference>
<name>M0LPD3_9EURY</name>
<keyword evidence="7" id="KW-1185">Reference proteome</keyword>
<evidence type="ECO:0000256" key="1">
    <source>
        <dbReference type="ARBA" id="ARBA00023015"/>
    </source>
</evidence>
<reference evidence="6 7" key="1">
    <citation type="journal article" date="2014" name="PLoS Genet.">
        <title>Phylogenetically driven sequencing of extremely halophilic archaea reveals strategies for static and dynamic osmo-response.</title>
        <authorList>
            <person name="Becker E.A."/>
            <person name="Seitzer P.M."/>
            <person name="Tritt A."/>
            <person name="Larsen D."/>
            <person name="Krusor M."/>
            <person name="Yao A.I."/>
            <person name="Wu D."/>
            <person name="Madern D."/>
            <person name="Eisen J.A."/>
            <person name="Darling A.E."/>
            <person name="Facciotti M.T."/>
        </authorList>
    </citation>
    <scope>NUCLEOTIDE SEQUENCE [LARGE SCALE GENOMIC DNA]</scope>
    <source>
        <strain evidence="6 7">JCM 10879</strain>
    </source>
</reference>
<dbReference type="GO" id="GO:0043565">
    <property type="term" value="F:sequence-specific DNA binding"/>
    <property type="evidence" value="ECO:0007669"/>
    <property type="project" value="InterPro"/>
</dbReference>
<feature type="region of interest" description="Disordered" evidence="4">
    <location>
        <begin position="1"/>
        <end position="34"/>
    </location>
</feature>
<dbReference type="InterPro" id="IPR036390">
    <property type="entry name" value="WH_DNA-bd_sf"/>
</dbReference>
<dbReference type="SMART" id="SM00418">
    <property type="entry name" value="HTH_ARSR"/>
    <property type="match status" value="1"/>
</dbReference>
<dbReference type="GO" id="GO:0043200">
    <property type="term" value="P:response to amino acid"/>
    <property type="evidence" value="ECO:0007669"/>
    <property type="project" value="TreeGrafter"/>
</dbReference>
<dbReference type="Pfam" id="PF24273">
    <property type="entry name" value="TRASH_HVO_1752_C"/>
    <property type="match status" value="1"/>
</dbReference>
<dbReference type="InterPro" id="IPR019885">
    <property type="entry name" value="Tscrpt_reg_HTH_AsnC-type_CS"/>
</dbReference>
<feature type="compositionally biased region" description="Basic and acidic residues" evidence="4">
    <location>
        <begin position="1"/>
        <end position="12"/>
    </location>
</feature>
<dbReference type="Gene3D" id="1.10.10.10">
    <property type="entry name" value="Winged helix-like DNA-binding domain superfamily/Winged helix DNA-binding domain"/>
    <property type="match status" value="1"/>
</dbReference>
<dbReference type="InterPro" id="IPR036388">
    <property type="entry name" value="WH-like_DNA-bd_sf"/>
</dbReference>
<evidence type="ECO:0000313" key="7">
    <source>
        <dbReference type="Proteomes" id="UP000011607"/>
    </source>
</evidence>
<dbReference type="InterPro" id="IPR001845">
    <property type="entry name" value="HTH_ArsR_DNA-bd_dom"/>
</dbReference>
<sequence length="246" mass="27258">MWAPSKRDEKNVPLEGKTTKPTSLCDPRDDHRTDRTRDTLFSFPFELDGMRDLDETDLEILELLTEDGRRPYKEIADHVGLTPPAVSDRIARLEEQGIIQGFTIDVDREKLRGETATLVELEPAPAAVGDVYRATAELEGVEAIYEGMDGRVLVHATLSTDDIRSWLETELDLSDLEGYDVTLLSRSDRRVGVSAAGFALECVVCGKEVTGDGVTATVGGEVKTFCCPSCEDRYVSRYESHQDALD</sequence>
<dbReference type="InterPro" id="IPR011991">
    <property type="entry name" value="ArsR-like_HTH"/>
</dbReference>
<protein>
    <submittedName>
        <fullName evidence="6">AsnC family transcriptional regulator</fullName>
    </submittedName>
</protein>
<dbReference type="GO" id="GO:0005829">
    <property type="term" value="C:cytosol"/>
    <property type="evidence" value="ECO:0007669"/>
    <property type="project" value="TreeGrafter"/>
</dbReference>
<dbReference type="PATRIC" id="fig|1227454.3.peg.2635"/>
<dbReference type="InterPro" id="IPR019888">
    <property type="entry name" value="Tscrpt_reg_AsnC-like"/>
</dbReference>
<dbReference type="CDD" id="cd00090">
    <property type="entry name" value="HTH_ARSR"/>
    <property type="match status" value="1"/>
</dbReference>
<evidence type="ECO:0000313" key="6">
    <source>
        <dbReference type="EMBL" id="EMA35356.1"/>
    </source>
</evidence>
<keyword evidence="1" id="KW-0805">Transcription regulation</keyword>
<dbReference type="PROSITE" id="PS50956">
    <property type="entry name" value="HTH_ASNC_2"/>
    <property type="match status" value="1"/>
</dbReference>
<dbReference type="Proteomes" id="UP000011607">
    <property type="component" value="Unassembled WGS sequence"/>
</dbReference>
<evidence type="ECO:0000259" key="5">
    <source>
        <dbReference type="PROSITE" id="PS50956"/>
    </source>
</evidence>
<comment type="caution">
    <text evidence="6">The sequence shown here is derived from an EMBL/GenBank/DDBJ whole genome shotgun (WGS) entry which is preliminary data.</text>
</comment>
<dbReference type="PRINTS" id="PR00033">
    <property type="entry name" value="HTHASNC"/>
</dbReference>
<dbReference type="SMART" id="SM00746">
    <property type="entry name" value="TRASH"/>
    <property type="match status" value="1"/>
</dbReference>
<proteinExistence type="predicted"/>
<dbReference type="InterPro" id="IPR011017">
    <property type="entry name" value="TRASH_dom"/>
</dbReference>
<organism evidence="6 7">
    <name type="scientific">Halobiforma nitratireducens JCM 10879</name>
    <dbReference type="NCBI Taxonomy" id="1227454"/>
    <lineage>
        <taxon>Archaea</taxon>
        <taxon>Methanobacteriati</taxon>
        <taxon>Methanobacteriota</taxon>
        <taxon>Stenosarchaea group</taxon>
        <taxon>Halobacteria</taxon>
        <taxon>Halobacteriales</taxon>
        <taxon>Natrialbaceae</taxon>
        <taxon>Halobiforma</taxon>
    </lineage>
</organism>
<dbReference type="GO" id="GO:0003700">
    <property type="term" value="F:DNA-binding transcription factor activity"/>
    <property type="evidence" value="ECO:0007669"/>
    <property type="project" value="InterPro"/>
</dbReference>
<dbReference type="Pfam" id="PF13412">
    <property type="entry name" value="HTH_24"/>
    <property type="match status" value="1"/>
</dbReference>
<dbReference type="STRING" id="1227454.C446_12869"/>